<feature type="domain" description="TarS/TarP linker" evidence="4">
    <location>
        <begin position="216"/>
        <end position="310"/>
    </location>
</feature>
<dbReference type="SUPFAM" id="SSF53448">
    <property type="entry name" value="Nucleotide-diphospho-sugar transferases"/>
    <property type="match status" value="1"/>
</dbReference>
<reference evidence="5 6" key="1">
    <citation type="submission" date="2020-10" db="EMBL/GenBank/DDBJ databases">
        <title>Sequencing the genomes of 1000 actinobacteria strains.</title>
        <authorList>
            <person name="Klenk H.-P."/>
        </authorList>
    </citation>
    <scope>NUCLEOTIDE SEQUENCE [LARGE SCALE GENOMIC DNA]</scope>
    <source>
        <strain evidence="5 6">DSM 43748</strain>
    </source>
</reference>
<keyword evidence="2" id="KW-0808">Transferase</keyword>
<dbReference type="CDD" id="cd00761">
    <property type="entry name" value="Glyco_tranf_GTA_type"/>
    <property type="match status" value="1"/>
</dbReference>
<dbReference type="InterPro" id="IPR001173">
    <property type="entry name" value="Glyco_trans_2-like"/>
</dbReference>
<dbReference type="PANTHER" id="PTHR22916">
    <property type="entry name" value="GLYCOSYLTRANSFERASE"/>
    <property type="match status" value="1"/>
</dbReference>
<dbReference type="Pfam" id="PF00535">
    <property type="entry name" value="Glycos_transf_2"/>
    <property type="match status" value="1"/>
</dbReference>
<protein>
    <recommendedName>
        <fullName evidence="7">Glycosyltransferase family 2 protein</fullName>
    </recommendedName>
</protein>
<dbReference type="InterPro" id="IPR029044">
    <property type="entry name" value="Nucleotide-diphossugar_trans"/>
</dbReference>
<comment type="caution">
    <text evidence="5">The sequence shown here is derived from an EMBL/GenBank/DDBJ whole genome shotgun (WGS) entry which is preliminary data.</text>
</comment>
<dbReference type="EMBL" id="JADBEF010000001">
    <property type="protein sequence ID" value="MBE1563412.1"/>
    <property type="molecule type" value="Genomic_DNA"/>
</dbReference>
<keyword evidence="6" id="KW-1185">Reference proteome</keyword>
<dbReference type="InterPro" id="IPR054028">
    <property type="entry name" value="TarS/TarP_linker"/>
</dbReference>
<evidence type="ECO:0008006" key="7">
    <source>
        <dbReference type="Google" id="ProtNLM"/>
    </source>
</evidence>
<dbReference type="Pfam" id="PF22181">
    <property type="entry name" value="TarS_linker"/>
    <property type="match status" value="1"/>
</dbReference>
<feature type="domain" description="Glycosyltransferase 2-like" evidence="3">
    <location>
        <begin position="4"/>
        <end position="133"/>
    </location>
</feature>
<keyword evidence="1" id="KW-0328">Glycosyltransferase</keyword>
<dbReference type="Gene3D" id="3.90.550.10">
    <property type="entry name" value="Spore Coat Polysaccharide Biosynthesis Protein SpsA, Chain A"/>
    <property type="match status" value="1"/>
</dbReference>
<evidence type="ECO:0000256" key="1">
    <source>
        <dbReference type="ARBA" id="ARBA00022676"/>
    </source>
</evidence>
<evidence type="ECO:0000259" key="4">
    <source>
        <dbReference type="Pfam" id="PF22181"/>
    </source>
</evidence>
<evidence type="ECO:0000256" key="2">
    <source>
        <dbReference type="ARBA" id="ARBA00022679"/>
    </source>
</evidence>
<accession>A0ABR9KPG9</accession>
<dbReference type="PANTHER" id="PTHR22916:SF51">
    <property type="entry name" value="GLYCOSYLTRANSFERASE EPSH-RELATED"/>
    <property type="match status" value="1"/>
</dbReference>
<evidence type="ECO:0000259" key="3">
    <source>
        <dbReference type="Pfam" id="PF00535"/>
    </source>
</evidence>
<evidence type="ECO:0000313" key="5">
    <source>
        <dbReference type="EMBL" id="MBE1563412.1"/>
    </source>
</evidence>
<sequence>MKVSVIVNVHNPGETADACIRSVLEQTLPPDDYEVIFVDDGSTDGIAERLDTIAAVRRNVRVLHLPHTRSAVRGRNVGVASARGDYVYLLDQCDRLTRGALEMMYERAVECDADVLIGRLVRDGGPPMAAFEANRARADVLRDKLLTLLTPHKLFRRAFLEEHRLGFAVPGGKVAEQAFSLRAYLAAKVVTVLAGEVCCHLGEQDEQPDDPPSVVITELHALLDLIDASTEEGSQRDRMYAHWFRTTVLRPFVGARFANSSVDRGAFFTTFRRLVLERFPERLDRHLPVHLRAVAVLLRAGRLDQLVSFANDWGRGGLRADLVDLCWMGAALDFGLEVEIYTHAGEPARFREEGDRLYWRPPGSVDATLLPEDVTDVTEEVERARIEVYVRQQETGDIYFVPVAGEIVRINERGRVRVQVHGRARIDVGTAAVGDSLPSGHWEVHVRMYGGAHRASARARSEGPLTCLGVLAERPRRRLVVPYWSDKGELGLCVEPKTFAESIALVSPSATVTKRDGHCYVVVPVPYVPPSGGPAMELVLRDPTRWGREVSAPALIEPGLPGKTPGQLVAKVPVKRIMPGKEHLGPGAWLTSLRLEDKETGLRFALEMRRGRIEVRPAAAVDPERNPLGRDTALRRLARRVPGARHAVRLARASTHRYLRA</sequence>
<proteinExistence type="predicted"/>
<gene>
    <name evidence="5" type="ORF">H4W81_006191</name>
</gene>
<dbReference type="Proteomes" id="UP000661607">
    <property type="component" value="Unassembled WGS sequence"/>
</dbReference>
<evidence type="ECO:0000313" key="6">
    <source>
        <dbReference type="Proteomes" id="UP000661607"/>
    </source>
</evidence>
<organism evidence="5 6">
    <name type="scientific">Nonomuraea africana</name>
    <dbReference type="NCBI Taxonomy" id="46171"/>
    <lineage>
        <taxon>Bacteria</taxon>
        <taxon>Bacillati</taxon>
        <taxon>Actinomycetota</taxon>
        <taxon>Actinomycetes</taxon>
        <taxon>Streptosporangiales</taxon>
        <taxon>Streptosporangiaceae</taxon>
        <taxon>Nonomuraea</taxon>
    </lineage>
</organism>
<dbReference type="RefSeq" id="WP_192777993.1">
    <property type="nucleotide sequence ID" value="NZ_BAAASY010000006.1"/>
</dbReference>
<name>A0ABR9KPG9_9ACTN</name>